<dbReference type="Pfam" id="PF07310">
    <property type="entry name" value="PAS_5"/>
    <property type="match status" value="1"/>
</dbReference>
<gene>
    <name evidence="2" type="ORF">FKG95_04535</name>
</gene>
<evidence type="ECO:0000313" key="3">
    <source>
        <dbReference type="Proteomes" id="UP000315252"/>
    </source>
</evidence>
<dbReference type="OrthoDB" id="8481589at2"/>
<feature type="region of interest" description="Disordered" evidence="1">
    <location>
        <begin position="196"/>
        <end position="219"/>
    </location>
</feature>
<comment type="caution">
    <text evidence="2">The sequence shown here is derived from an EMBL/GenBank/DDBJ whole genome shotgun (WGS) entry which is preliminary data.</text>
</comment>
<reference evidence="2 3" key="1">
    <citation type="submission" date="2019-06" db="EMBL/GenBank/DDBJ databases">
        <title>Whole genome sequence for Rhodospirillaceae sp. R148.</title>
        <authorList>
            <person name="Wang G."/>
        </authorList>
    </citation>
    <scope>NUCLEOTIDE SEQUENCE [LARGE SCALE GENOMIC DNA]</scope>
    <source>
        <strain evidence="2 3">R148</strain>
    </source>
</reference>
<organism evidence="2 3">
    <name type="scientific">Denitrobaculum tricleocarpae</name>
    <dbReference type="NCBI Taxonomy" id="2591009"/>
    <lineage>
        <taxon>Bacteria</taxon>
        <taxon>Pseudomonadati</taxon>
        <taxon>Pseudomonadota</taxon>
        <taxon>Alphaproteobacteria</taxon>
        <taxon>Rhodospirillales</taxon>
        <taxon>Rhodospirillaceae</taxon>
        <taxon>Denitrobaculum</taxon>
    </lineage>
</organism>
<evidence type="ECO:0000256" key="1">
    <source>
        <dbReference type="SAM" id="MobiDB-lite"/>
    </source>
</evidence>
<proteinExistence type="predicted"/>
<dbReference type="InterPro" id="IPR009922">
    <property type="entry name" value="DUF1457"/>
</dbReference>
<dbReference type="Proteomes" id="UP000315252">
    <property type="component" value="Unassembled WGS sequence"/>
</dbReference>
<evidence type="ECO:0000313" key="2">
    <source>
        <dbReference type="EMBL" id="TQV83851.1"/>
    </source>
</evidence>
<dbReference type="EMBL" id="VHSH01000001">
    <property type="protein sequence ID" value="TQV83851.1"/>
    <property type="molecule type" value="Genomic_DNA"/>
</dbReference>
<keyword evidence="3" id="KW-1185">Reference proteome</keyword>
<dbReference type="AlphaFoldDB" id="A0A545U302"/>
<protein>
    <submittedName>
        <fullName evidence="2">PAS domain-containing protein</fullName>
    </submittedName>
</protein>
<sequence length="219" mass="24844">MRLLDVFSVSSLVGGERMAIDWLLSETASMLRKPADDLDLRSEISLTELAARLTFDVQRDLLEYWDVIRGEGHLPARSDFDPLAVPHALPYVGLIDIIEPGPQFRYRLIGTKLPAYAGGRLEGRLVDEQKTPGIAAYLNCVYELPYRFRQPVFIRECADYEDGDEDCLARLILPMAQDRNMPDMLLVSIIYETQNNPGQQRRETTPRSCRALSMVSARP</sequence>
<accession>A0A545U302</accession>
<name>A0A545U302_9PROT</name>